<comment type="subcellular location">
    <subcellularLocation>
        <location evidence="1">Chromosome</location>
    </subcellularLocation>
</comment>
<dbReference type="GO" id="GO:0000796">
    <property type="term" value="C:condensin complex"/>
    <property type="evidence" value="ECO:0007669"/>
    <property type="project" value="InterPro"/>
</dbReference>
<protein>
    <submittedName>
        <fullName evidence="11">Condensin complex subunit 3 putative</fullName>
    </submittedName>
</protein>
<keyword evidence="8" id="KW-0175">Coiled coil</keyword>
<dbReference type="InterPro" id="IPR025977">
    <property type="entry name" value="Cnd3_C"/>
</dbReference>
<dbReference type="Gene3D" id="1.25.10.10">
    <property type="entry name" value="Leucine-rich Repeat Variant"/>
    <property type="match status" value="1"/>
</dbReference>
<name>F0W2X7_9STRA</name>
<dbReference type="HOGENOM" id="CLU_276650_0_0_1"/>
<evidence type="ECO:0000256" key="1">
    <source>
        <dbReference type="ARBA" id="ARBA00004286"/>
    </source>
</evidence>
<evidence type="ECO:0000256" key="9">
    <source>
        <dbReference type="SAM" id="MobiDB-lite"/>
    </source>
</evidence>
<keyword evidence="6" id="KW-0226">DNA condensation</keyword>
<dbReference type="Pfam" id="PF12719">
    <property type="entry name" value="Cnd3"/>
    <property type="match status" value="1"/>
</dbReference>
<dbReference type="SUPFAM" id="SSF48371">
    <property type="entry name" value="ARM repeat"/>
    <property type="match status" value="1"/>
</dbReference>
<sequence length="1150" mass="130273">MAIDMANVDQNTTKSKRQMAIKSAVAAAFTELQSYVMKNEFFQNMDEQNSLEKNLRVYYDMLTHYVSGPVHNKLSQRLESIKTKDATKYTCDLTNYLWKATERVILSIYLFKNPNVSAYDILIQTNEADKSTSEPDVATKWIFLLACFFGHVLNESASVCAQNGIDFGKISSFFAVLDKVAIAASSTENKQLRVLCMDLLRLTLIRVKLNSVPMKYELDENLTIHIIERCRDKVAMVRSHSVTALGYLQGISKMQDDIRDEMIRLANTDPSRHVRMTALDALVMTKDVFELVRNRLRDTDEEVRQTMYQSLCSTTFLITDLPLKERLFILDQGLQDHNTRVIEACENVILKKWLPDCDSDTIKVLRALDIELRPKTAEKVAQLLVRNDANEQRIKQSKGTNPGISSPGIIFLESLRTGNTSAITVEHAYYWRHECEHYSSEMIVNDDGTNECNQRREEHKRLLIPTILDYIEILERLCQADNTNNISAGNLDSSIRPFIALQALHVGHFLDLHDEFGKNKLLVLLRNLLCDFRVDSTLICDLVDLSSRVVGSDSGDRFLQNVMEIIADLCDQRNKQSQENVENEENEFLNEERAQAALRFEELERKLEDVEIESIEFSHIQNEMLGLETLLQDPCILIWLRTLEIIVQMLRIPGLDYLKSMLTEVRSIIVPAIESDVLAIREQGMLCFGLLALLDRHSASQYLGIFWHAIRSEVEDRDIKIICIKSVFDIMLCYPGLKPQYDADLKVNKLDSDSTTTNLDELDINSNTSNFLLELAQYIYHEDPEVQELVVEGFAKLAVFGRVRMVGILAALLDVYFSNTTASSDGTVTESRVPQILAVFFEQLGSRKHTQSTMRSSECLLSFLEEAVGYWIRRWINQNGLKVSNSSNTRQFSGVDPTTLMKFAMHHLDHTDKDKVGSDQKQCAHQNRIGINITIDIIALYSVMGLNSNPTQSSKQVNGSLKELYRCLAVSGGSCVEERSAVLFCGLLREVIKHSTNLVSSIPSFARVVDLERALSESLGCVEELLEADIHKTDLAWAHEQIIERTQQLNDQVQKSHSNHSNKAKKRTNRRATILSEPDSDVSMDGGTSESDCDNTEDTPLSQRRTGSMRKSKDDAKIKIQVNSAGSFQDSDGSLLEYLDSDQSSDDQSA</sequence>
<evidence type="ECO:0000259" key="10">
    <source>
        <dbReference type="Pfam" id="PF12719"/>
    </source>
</evidence>
<accession>F0W2X7</accession>
<evidence type="ECO:0000256" key="2">
    <source>
        <dbReference type="ARBA" id="ARBA00006533"/>
    </source>
</evidence>
<evidence type="ECO:0000256" key="3">
    <source>
        <dbReference type="ARBA" id="ARBA00022454"/>
    </source>
</evidence>
<proteinExistence type="inferred from homology"/>
<dbReference type="GO" id="GO:0051301">
    <property type="term" value="P:cell division"/>
    <property type="evidence" value="ECO:0007669"/>
    <property type="project" value="UniProtKB-KW"/>
</dbReference>
<dbReference type="InterPro" id="IPR011989">
    <property type="entry name" value="ARM-like"/>
</dbReference>
<organism evidence="11">
    <name type="scientific">Albugo laibachii Nc14</name>
    <dbReference type="NCBI Taxonomy" id="890382"/>
    <lineage>
        <taxon>Eukaryota</taxon>
        <taxon>Sar</taxon>
        <taxon>Stramenopiles</taxon>
        <taxon>Oomycota</taxon>
        <taxon>Peronosporomycetes</taxon>
        <taxon>Albuginales</taxon>
        <taxon>Albuginaceae</taxon>
        <taxon>Albugo</taxon>
    </lineage>
</organism>
<dbReference type="AlphaFoldDB" id="F0W2X7"/>
<dbReference type="PANTHER" id="PTHR14418:SF5">
    <property type="entry name" value="CONDENSIN COMPLEX SUBUNIT 3"/>
    <property type="match status" value="1"/>
</dbReference>
<dbReference type="PANTHER" id="PTHR14418">
    <property type="entry name" value="CONDENSIN COMPLEX SUBUNIT 3-RELATED"/>
    <property type="match status" value="1"/>
</dbReference>
<comment type="similarity">
    <text evidence="2">Belongs to the CND3 (condensin subunit 3) family.</text>
</comment>
<evidence type="ECO:0000256" key="4">
    <source>
        <dbReference type="ARBA" id="ARBA00022618"/>
    </source>
</evidence>
<feature type="region of interest" description="Disordered" evidence="9">
    <location>
        <begin position="1050"/>
        <end position="1150"/>
    </location>
</feature>
<feature type="compositionally biased region" description="Basic residues" evidence="9">
    <location>
        <begin position="1057"/>
        <end position="1070"/>
    </location>
</feature>
<dbReference type="InterPro" id="IPR016024">
    <property type="entry name" value="ARM-type_fold"/>
</dbReference>
<evidence type="ECO:0000313" key="11">
    <source>
        <dbReference type="EMBL" id="CCA15414.1"/>
    </source>
</evidence>
<dbReference type="Pfam" id="PF13646">
    <property type="entry name" value="HEAT_2"/>
    <property type="match status" value="1"/>
</dbReference>
<dbReference type="GO" id="GO:0000793">
    <property type="term" value="C:condensed chromosome"/>
    <property type="evidence" value="ECO:0007669"/>
    <property type="project" value="TreeGrafter"/>
</dbReference>
<dbReference type="EMBL" id="FR824056">
    <property type="protein sequence ID" value="CCA15414.1"/>
    <property type="molecule type" value="Genomic_DNA"/>
</dbReference>
<feature type="domain" description="Nuclear condensin complex subunit 3 C-terminal" evidence="10">
    <location>
        <begin position="643"/>
        <end position="939"/>
    </location>
</feature>
<feature type="compositionally biased region" description="Acidic residues" evidence="9">
    <location>
        <begin position="1139"/>
        <end position="1150"/>
    </location>
</feature>
<gene>
    <name evidence="11" type="primary">AlNc14C11G1356</name>
    <name evidence="11" type="ORF">ALNC14_015570</name>
</gene>
<feature type="compositionally biased region" description="Polar residues" evidence="9">
    <location>
        <begin position="1121"/>
        <end position="1132"/>
    </location>
</feature>
<evidence type="ECO:0000256" key="7">
    <source>
        <dbReference type="ARBA" id="ARBA00023306"/>
    </source>
</evidence>
<keyword evidence="3" id="KW-0158">Chromosome</keyword>
<reference evidence="11" key="2">
    <citation type="submission" date="2011-02" db="EMBL/GenBank/DDBJ databases">
        <authorList>
            <person name="MacLean D."/>
        </authorList>
    </citation>
    <scope>NUCLEOTIDE SEQUENCE</scope>
</reference>
<keyword evidence="7" id="KW-0131">Cell cycle</keyword>
<evidence type="ECO:0000256" key="8">
    <source>
        <dbReference type="SAM" id="Coils"/>
    </source>
</evidence>
<feature type="coiled-coil region" evidence="8">
    <location>
        <begin position="567"/>
        <end position="613"/>
    </location>
</feature>
<evidence type="ECO:0000256" key="5">
    <source>
        <dbReference type="ARBA" id="ARBA00022776"/>
    </source>
</evidence>
<keyword evidence="4" id="KW-0132">Cell division</keyword>
<keyword evidence="5" id="KW-0498">Mitosis</keyword>
<reference evidence="11" key="1">
    <citation type="journal article" date="2011" name="PLoS Biol.">
        <title>Gene gain and loss during evolution of obligate parasitism in the white rust pathogen of Arabidopsis thaliana.</title>
        <authorList>
            <person name="Kemen E."/>
            <person name="Gardiner A."/>
            <person name="Schultz-Larsen T."/>
            <person name="Kemen A.C."/>
            <person name="Balmuth A.L."/>
            <person name="Robert-Seilaniantz A."/>
            <person name="Bailey K."/>
            <person name="Holub E."/>
            <person name="Studholme D.J."/>
            <person name="Maclean D."/>
            <person name="Jones J.D."/>
        </authorList>
    </citation>
    <scope>NUCLEOTIDE SEQUENCE</scope>
</reference>
<dbReference type="GO" id="GO:0007076">
    <property type="term" value="P:mitotic chromosome condensation"/>
    <property type="evidence" value="ECO:0007669"/>
    <property type="project" value="InterPro"/>
</dbReference>
<evidence type="ECO:0000256" key="6">
    <source>
        <dbReference type="ARBA" id="ARBA00023067"/>
    </source>
</evidence>
<dbReference type="InterPro" id="IPR027165">
    <property type="entry name" value="CND3"/>
</dbReference>